<proteinExistence type="predicted"/>
<keyword evidence="10" id="KW-1185">Reference proteome</keyword>
<organism evidence="9 10">
    <name type="scientific">Adineta ricciae</name>
    <name type="common">Rotifer</name>
    <dbReference type="NCBI Taxonomy" id="249248"/>
    <lineage>
        <taxon>Eukaryota</taxon>
        <taxon>Metazoa</taxon>
        <taxon>Spiralia</taxon>
        <taxon>Gnathifera</taxon>
        <taxon>Rotifera</taxon>
        <taxon>Eurotatoria</taxon>
        <taxon>Bdelloidea</taxon>
        <taxon>Adinetida</taxon>
        <taxon>Adinetidae</taxon>
        <taxon>Adineta</taxon>
    </lineage>
</organism>
<dbReference type="SMART" id="SM00702">
    <property type="entry name" value="P4Hc"/>
    <property type="match status" value="1"/>
</dbReference>
<protein>
    <recommendedName>
        <fullName evidence="7">Fe2OG dioxygenase domain-containing protein</fullName>
    </recommendedName>
</protein>
<gene>
    <name evidence="8" type="ORF">EDS130_LOCUS25228</name>
    <name evidence="9" type="ORF">XAT740_LOCUS29547</name>
</gene>
<keyword evidence="6" id="KW-0408">Iron</keyword>
<dbReference type="InterPro" id="IPR044862">
    <property type="entry name" value="Pro_4_hyd_alph_FE2OG_OXY"/>
</dbReference>
<evidence type="ECO:0000259" key="7">
    <source>
        <dbReference type="PROSITE" id="PS51471"/>
    </source>
</evidence>
<dbReference type="OrthoDB" id="69177at2759"/>
<evidence type="ECO:0000313" key="10">
    <source>
        <dbReference type="Proteomes" id="UP000663828"/>
    </source>
</evidence>
<dbReference type="InterPro" id="IPR005123">
    <property type="entry name" value="Oxoglu/Fe-dep_dioxygenase_dom"/>
</dbReference>
<dbReference type="InterPro" id="IPR045054">
    <property type="entry name" value="P4HA-like"/>
</dbReference>
<dbReference type="SUPFAM" id="SSF51197">
    <property type="entry name" value="Clavaminate synthase-like"/>
    <property type="match status" value="1"/>
</dbReference>
<dbReference type="Pfam" id="PF13640">
    <property type="entry name" value="2OG-FeII_Oxy_3"/>
    <property type="match status" value="1"/>
</dbReference>
<dbReference type="GO" id="GO:0004656">
    <property type="term" value="F:procollagen-proline 4-dioxygenase activity"/>
    <property type="evidence" value="ECO:0007669"/>
    <property type="project" value="TreeGrafter"/>
</dbReference>
<comment type="cofactor">
    <cofactor evidence="1">
        <name>L-ascorbate</name>
        <dbReference type="ChEBI" id="CHEBI:38290"/>
    </cofactor>
</comment>
<dbReference type="PANTHER" id="PTHR10869">
    <property type="entry name" value="PROLYL 4-HYDROXYLASE ALPHA SUBUNIT"/>
    <property type="match status" value="1"/>
</dbReference>
<dbReference type="InterPro" id="IPR006620">
    <property type="entry name" value="Pro_4_hyd_alph"/>
</dbReference>
<dbReference type="EMBL" id="CAJNOR010002580">
    <property type="protein sequence ID" value="CAF1314125.1"/>
    <property type="molecule type" value="Genomic_DNA"/>
</dbReference>
<dbReference type="GO" id="GO:0005506">
    <property type="term" value="F:iron ion binding"/>
    <property type="evidence" value="ECO:0007669"/>
    <property type="project" value="InterPro"/>
</dbReference>
<dbReference type="Proteomes" id="UP000663852">
    <property type="component" value="Unassembled WGS sequence"/>
</dbReference>
<evidence type="ECO:0000256" key="6">
    <source>
        <dbReference type="ARBA" id="ARBA00023004"/>
    </source>
</evidence>
<evidence type="ECO:0000256" key="1">
    <source>
        <dbReference type="ARBA" id="ARBA00001961"/>
    </source>
</evidence>
<evidence type="ECO:0000313" key="9">
    <source>
        <dbReference type="EMBL" id="CAF1314125.1"/>
    </source>
</evidence>
<dbReference type="GO" id="GO:0005783">
    <property type="term" value="C:endoplasmic reticulum"/>
    <property type="evidence" value="ECO:0007669"/>
    <property type="project" value="TreeGrafter"/>
</dbReference>
<dbReference type="Gene3D" id="2.60.120.620">
    <property type="entry name" value="q2cbj1_9rhob like domain"/>
    <property type="match status" value="1"/>
</dbReference>
<comment type="caution">
    <text evidence="9">The sequence shown here is derived from an EMBL/GenBank/DDBJ whole genome shotgun (WGS) entry which is preliminary data.</text>
</comment>
<keyword evidence="5" id="KW-0560">Oxidoreductase</keyword>
<evidence type="ECO:0000313" key="8">
    <source>
        <dbReference type="EMBL" id="CAF1198599.1"/>
    </source>
</evidence>
<dbReference type="PROSITE" id="PS51471">
    <property type="entry name" value="FE2OG_OXY"/>
    <property type="match status" value="1"/>
</dbReference>
<name>A0A815F3F6_ADIRI</name>
<evidence type="ECO:0000256" key="2">
    <source>
        <dbReference type="ARBA" id="ARBA00022723"/>
    </source>
</evidence>
<accession>A0A815F3F6</accession>
<dbReference type="EMBL" id="CAJNOJ010000147">
    <property type="protein sequence ID" value="CAF1198599.1"/>
    <property type="molecule type" value="Genomic_DNA"/>
</dbReference>
<dbReference type="Proteomes" id="UP000663828">
    <property type="component" value="Unassembled WGS sequence"/>
</dbReference>
<sequence length="759" mass="87997">MQLRTSNQIFMSRQHFLGTTDLSVTTSLLTNYNVPTKIPNRTQLNSIKQQDDLILIELGTLLTHDECDDILANMSKQTMEDMSEKYDAEMRNNSRLIVMDDRLARTLWRRLKFSNRLTKLITNTKPLGFNVQGQWELSGVNPAMRLNKYHPGQHFSPHKDAQYAPSGDERSLLSLIVYLNDDYEQGQTKFYFPKKAPNSDIKGLTIREEINAYGGLKNGYKCVTIQPKKGHAILFTHNLLHEAVAPKGGNGKRFILRSDVIVKRMDKPLGFAVCAEEEEDYFACLNLFREAQANELKEQGKSIRKINTVETGELYERSLSIRYCYPRLLEQKIISKKINAKQYELPLEMWLNVLKYLHEQDVRNFIFAYPQFQPFRLIWQAQEIHRMNTDTNQSKFIPTIHAQYGSQTLFCFSDVNFFNQHVDACCRVAAVYAFFLLGHTEDSQTYTVRYDRTTQEVCEVSKQQLLSDIFYNRNCYGSLYRVKQKDESRREPMTDFDHSVDRTYMTNRHQSQFIGQDFLSKLHYKITDISDSHELMDDDDERKYMTEENILGYQRRNALFDYDGKLVDQRSNTDEEDNDWYDTPTCAKNHVLGYREHLLDQTKHDSGTGLFRILSAKDHRIDGICACPLNYNRISVVDDIIEIYNHLIFDFNTHQLSVEHLSDKAPTSGYQSLLSNCVQFLQNSVSSKTPISYYRVNINKLAEVTQGFNHASCQCSFPSVTVDEFAFLDYTYLSHVHLSVAEDSNHVFVLTTYGGIAAL</sequence>
<keyword evidence="2" id="KW-0479">Metal-binding</keyword>
<evidence type="ECO:0000256" key="3">
    <source>
        <dbReference type="ARBA" id="ARBA00022896"/>
    </source>
</evidence>
<evidence type="ECO:0000256" key="4">
    <source>
        <dbReference type="ARBA" id="ARBA00022964"/>
    </source>
</evidence>
<dbReference type="PANTHER" id="PTHR10869:SF246">
    <property type="entry name" value="TRANSMEMBRANE PROLYL 4-HYDROXYLASE"/>
    <property type="match status" value="1"/>
</dbReference>
<dbReference type="GO" id="GO:0031418">
    <property type="term" value="F:L-ascorbic acid binding"/>
    <property type="evidence" value="ECO:0007669"/>
    <property type="project" value="UniProtKB-KW"/>
</dbReference>
<keyword evidence="4" id="KW-0223">Dioxygenase</keyword>
<reference evidence="9" key="1">
    <citation type="submission" date="2021-02" db="EMBL/GenBank/DDBJ databases">
        <authorList>
            <person name="Nowell W R."/>
        </authorList>
    </citation>
    <scope>NUCLEOTIDE SEQUENCE</scope>
</reference>
<evidence type="ECO:0000256" key="5">
    <source>
        <dbReference type="ARBA" id="ARBA00023002"/>
    </source>
</evidence>
<dbReference type="AlphaFoldDB" id="A0A815F3F6"/>
<feature type="domain" description="Fe2OG dioxygenase" evidence="7">
    <location>
        <begin position="139"/>
        <end position="262"/>
    </location>
</feature>
<keyword evidence="3" id="KW-0847">Vitamin C</keyword>